<dbReference type="EMBL" id="QKZU01000002">
    <property type="protein sequence ID" value="PZX60253.1"/>
    <property type="molecule type" value="Genomic_DNA"/>
</dbReference>
<evidence type="ECO:0000313" key="2">
    <source>
        <dbReference type="EMBL" id="TXD78074.1"/>
    </source>
</evidence>
<evidence type="ECO:0000313" key="1">
    <source>
        <dbReference type="EMBL" id="PZX60253.1"/>
    </source>
</evidence>
<accession>A0A2W7RH65</accession>
<gene>
    <name evidence="2" type="ORF">ESW18_08485</name>
    <name evidence="1" type="ORF">LV84_00525</name>
</gene>
<proteinExistence type="predicted"/>
<comment type="caution">
    <text evidence="1">The sequence shown here is derived from an EMBL/GenBank/DDBJ whole genome shotgun (WGS) entry which is preliminary data.</text>
</comment>
<dbReference type="Proteomes" id="UP000321927">
    <property type="component" value="Unassembled WGS sequence"/>
</dbReference>
<name>A0A2W7RH65_9BACT</name>
<dbReference type="EMBL" id="VORV01000005">
    <property type="protein sequence ID" value="TXD78074.1"/>
    <property type="molecule type" value="Genomic_DNA"/>
</dbReference>
<dbReference type="Proteomes" id="UP000249115">
    <property type="component" value="Unassembled WGS sequence"/>
</dbReference>
<sequence length="176" mass="20417">MSKFLFLITPLLILSQIGHSQQREKINISIATGHNEGFNLGVRYQLNQMQVGLAFGTDFNKKKEINKPEIYTGEFFYHFAGTADLSQRKPWYLRNGIVLRKEDYNHTDLRTFNWSYNLRIGREFNISRKIGISLDGGIITRLGTKYKKTGPNPSYPDYVEHPIDPSLGLGLYYRFF</sequence>
<evidence type="ECO:0008006" key="5">
    <source>
        <dbReference type="Google" id="ProtNLM"/>
    </source>
</evidence>
<dbReference type="InterPro" id="IPR011250">
    <property type="entry name" value="OMP/PagP_B-barrel"/>
</dbReference>
<dbReference type="SUPFAM" id="SSF56925">
    <property type="entry name" value="OMPA-like"/>
    <property type="match status" value="1"/>
</dbReference>
<dbReference type="OrthoDB" id="1436505at2"/>
<dbReference type="RefSeq" id="WP_086500158.1">
    <property type="nucleotide sequence ID" value="NZ_MSSV01000004.1"/>
</dbReference>
<reference evidence="1 3" key="1">
    <citation type="submission" date="2018-06" db="EMBL/GenBank/DDBJ databases">
        <title>Genomic Encyclopedia of Archaeal and Bacterial Type Strains, Phase II (KMG-II): from individual species to whole genera.</title>
        <authorList>
            <person name="Goeker M."/>
        </authorList>
    </citation>
    <scope>NUCLEOTIDE SEQUENCE [LARGE SCALE GENOMIC DNA]</scope>
    <source>
        <strain evidence="1 3">DSM 22686</strain>
    </source>
</reference>
<evidence type="ECO:0000313" key="4">
    <source>
        <dbReference type="Proteomes" id="UP000321927"/>
    </source>
</evidence>
<keyword evidence="4" id="KW-1185">Reference proteome</keyword>
<reference evidence="2 4" key="2">
    <citation type="submission" date="2019-08" db="EMBL/GenBank/DDBJ databases">
        <title>Genome of Algoriphagus ratkowskyi IC026.</title>
        <authorList>
            <person name="Bowman J.P."/>
        </authorList>
    </citation>
    <scope>NUCLEOTIDE SEQUENCE [LARGE SCALE GENOMIC DNA]</scope>
    <source>
        <strain evidence="2 4">IC026</strain>
    </source>
</reference>
<evidence type="ECO:0000313" key="3">
    <source>
        <dbReference type="Proteomes" id="UP000249115"/>
    </source>
</evidence>
<organism evidence="1 3">
    <name type="scientific">Algoriphagus ratkowskyi</name>
    <dbReference type="NCBI Taxonomy" id="57028"/>
    <lineage>
        <taxon>Bacteria</taxon>
        <taxon>Pseudomonadati</taxon>
        <taxon>Bacteroidota</taxon>
        <taxon>Cytophagia</taxon>
        <taxon>Cytophagales</taxon>
        <taxon>Cyclobacteriaceae</taxon>
        <taxon>Algoriphagus</taxon>
    </lineage>
</organism>
<protein>
    <recommendedName>
        <fullName evidence="5">Outer membrane protein with beta-barrel domain</fullName>
    </recommendedName>
</protein>
<dbReference type="AlphaFoldDB" id="A0A2W7RH65"/>